<feature type="transmembrane region" description="Helical" evidence="2">
    <location>
        <begin position="287"/>
        <end position="303"/>
    </location>
</feature>
<feature type="transmembrane region" description="Helical" evidence="2">
    <location>
        <begin position="108"/>
        <end position="125"/>
    </location>
</feature>
<feature type="region of interest" description="Disordered" evidence="1">
    <location>
        <begin position="1"/>
        <end position="63"/>
    </location>
</feature>
<keyword evidence="3" id="KW-1185">Reference proteome</keyword>
<organism evidence="3 4">
    <name type="scientific">Parastrongyloides trichosuri</name>
    <name type="common">Possum-specific nematode worm</name>
    <dbReference type="NCBI Taxonomy" id="131310"/>
    <lineage>
        <taxon>Eukaryota</taxon>
        <taxon>Metazoa</taxon>
        <taxon>Ecdysozoa</taxon>
        <taxon>Nematoda</taxon>
        <taxon>Chromadorea</taxon>
        <taxon>Rhabditida</taxon>
        <taxon>Tylenchina</taxon>
        <taxon>Panagrolaimomorpha</taxon>
        <taxon>Strongyloidoidea</taxon>
        <taxon>Strongyloididae</taxon>
        <taxon>Parastrongyloides</taxon>
    </lineage>
</organism>
<feature type="transmembrane region" description="Helical" evidence="2">
    <location>
        <begin position="145"/>
        <end position="169"/>
    </location>
</feature>
<evidence type="ECO:0000256" key="2">
    <source>
        <dbReference type="SAM" id="Phobius"/>
    </source>
</evidence>
<dbReference type="STRING" id="131310.A0A0N4ZX23"/>
<sequence>MAKNVIKKKGKGSKNDSPEQSSSNAIRRRKLEHTTLNDEGDMTNKKRMSSKPNKPALNTKSPSLNVQNYMDRENIVLWKKPFVTIGYFVLEIFSLLLDFLTYLGNHKAYLTVFLLTVGSAYYGYYAPGPHQKHIQTFEEKILWCAYWIGLGILSSVGLGTGLHTFLLYLGPHIAKVTMAAYECNSLDFPEPPYPNEIICPSTDGGSTILTGAITLWSIVSKVRVESFCWGAGTAIGELPPYFMARAAKLTGEEPDDEEYQEFKQLVQSKNIDKLSFMDKVKLKMENIVTKAGFFGILIFASIPNPLFDLAGITCGHFLIPFWTFFGATLIGKAIIKMHFQMLFVIIAFSEHHIEDIISKIKLIPTYGVRLQAPLKEFFNNQKRKLHRVDGNDVPEKTNILAIIMQVVVSAMILWFVMSIVNSLAQKYHKRLTDRKKKKTG</sequence>
<feature type="compositionally biased region" description="Basic residues" evidence="1">
    <location>
        <begin position="1"/>
        <end position="12"/>
    </location>
</feature>
<feature type="compositionally biased region" description="Polar residues" evidence="1">
    <location>
        <begin position="50"/>
        <end position="63"/>
    </location>
</feature>
<protein>
    <submittedName>
        <fullName evidence="4">Transmembrane protein 49</fullName>
    </submittedName>
</protein>
<reference evidence="4" key="1">
    <citation type="submission" date="2017-02" db="UniProtKB">
        <authorList>
            <consortium name="WormBaseParasite"/>
        </authorList>
    </citation>
    <scope>IDENTIFICATION</scope>
</reference>
<feature type="transmembrane region" description="Helical" evidence="2">
    <location>
        <begin position="82"/>
        <end position="101"/>
    </location>
</feature>
<keyword evidence="2" id="KW-0812">Transmembrane</keyword>
<keyword evidence="2" id="KW-1133">Transmembrane helix</keyword>
<evidence type="ECO:0000313" key="3">
    <source>
        <dbReference type="Proteomes" id="UP000038045"/>
    </source>
</evidence>
<evidence type="ECO:0000256" key="1">
    <source>
        <dbReference type="SAM" id="MobiDB-lite"/>
    </source>
</evidence>
<dbReference type="WBParaSite" id="PTRK_0001323800.1">
    <property type="protein sequence ID" value="PTRK_0001323800.1"/>
    <property type="gene ID" value="PTRK_0001323800"/>
</dbReference>
<name>A0A0N4ZX23_PARTI</name>
<accession>A0A0N4ZX23</accession>
<dbReference type="Proteomes" id="UP000038045">
    <property type="component" value="Unplaced"/>
</dbReference>
<dbReference type="AlphaFoldDB" id="A0A0N4ZX23"/>
<proteinExistence type="predicted"/>
<feature type="transmembrane region" description="Helical" evidence="2">
    <location>
        <begin position="399"/>
        <end position="424"/>
    </location>
</feature>
<evidence type="ECO:0000313" key="4">
    <source>
        <dbReference type="WBParaSite" id="PTRK_0001323800.1"/>
    </source>
</evidence>
<feature type="transmembrane region" description="Helical" evidence="2">
    <location>
        <begin position="309"/>
        <end position="330"/>
    </location>
</feature>
<keyword evidence="2" id="KW-0472">Membrane</keyword>